<evidence type="ECO:0000313" key="1">
    <source>
        <dbReference type="EMBL" id="ENX02579.1"/>
    </source>
</evidence>
<dbReference type="PATRIC" id="fig|1217705.3.peg.983"/>
<dbReference type="RefSeq" id="WP_005215575.1">
    <property type="nucleotide sequence ID" value="NZ_KB850089.1"/>
</dbReference>
<organism evidence="1 2">
    <name type="scientific">Acinetobacter modestus</name>
    <dbReference type="NCBI Taxonomy" id="1776740"/>
    <lineage>
        <taxon>Bacteria</taxon>
        <taxon>Pseudomonadati</taxon>
        <taxon>Pseudomonadota</taxon>
        <taxon>Gammaproteobacteria</taxon>
        <taxon>Moraxellales</taxon>
        <taxon>Moraxellaceae</taxon>
        <taxon>Acinetobacter</taxon>
    </lineage>
</organism>
<evidence type="ECO:0000313" key="2">
    <source>
        <dbReference type="Proteomes" id="UP000013248"/>
    </source>
</evidence>
<name>N9M269_9GAMM</name>
<dbReference type="AlphaFoldDB" id="N9M269"/>
<sequence length="116" mass="13694">MSFREFKKTTEEVVRKPIQGTSLFNEYIVTRYHVRLGPQIFSTNQNLTDIRIESHNASKTVSAELLKEKPYILSNLRQEVNDQRKKERKSMFAKDCFHRTPYSANQRIAYHNAKSN</sequence>
<protein>
    <submittedName>
        <fullName evidence="1">Uncharacterized protein</fullName>
    </submittedName>
</protein>
<dbReference type="Proteomes" id="UP000013248">
    <property type="component" value="Unassembled WGS sequence"/>
</dbReference>
<dbReference type="EMBL" id="APRP01000014">
    <property type="protein sequence ID" value="ENX02579.1"/>
    <property type="molecule type" value="Genomic_DNA"/>
</dbReference>
<dbReference type="eggNOG" id="ENOG5031RHW">
    <property type="taxonomic scope" value="Bacteria"/>
</dbReference>
<dbReference type="HOGENOM" id="CLU_2091524_0_0_6"/>
<gene>
    <name evidence="1" type="ORF">F900_01025</name>
</gene>
<dbReference type="STRING" id="1217705.F900_01025"/>
<comment type="caution">
    <text evidence="1">The sequence shown here is derived from an EMBL/GenBank/DDBJ whole genome shotgun (WGS) entry which is preliminary data.</text>
</comment>
<reference evidence="1 2" key="1">
    <citation type="submission" date="2013-02" db="EMBL/GenBank/DDBJ databases">
        <title>The Genome Sequence of Acinetobacter sp. ANC 3862.</title>
        <authorList>
            <consortium name="The Broad Institute Genome Sequencing Platform"/>
            <consortium name="The Broad Institute Genome Sequencing Center for Infectious Disease"/>
            <person name="Cerqueira G."/>
            <person name="Feldgarden M."/>
            <person name="Courvalin P."/>
            <person name="Perichon B."/>
            <person name="Grillot-Courvalin C."/>
            <person name="Clermont D."/>
            <person name="Rocha E."/>
            <person name="Yoon E.-J."/>
            <person name="Nemec A."/>
            <person name="Walker B."/>
            <person name="Young S.K."/>
            <person name="Zeng Q."/>
            <person name="Gargeya S."/>
            <person name="Fitzgerald M."/>
            <person name="Haas B."/>
            <person name="Abouelleil A."/>
            <person name="Alvarado L."/>
            <person name="Arachchi H.M."/>
            <person name="Berlin A.M."/>
            <person name="Chapman S.B."/>
            <person name="Dewar J."/>
            <person name="Goldberg J."/>
            <person name="Griggs A."/>
            <person name="Gujja S."/>
            <person name="Hansen M."/>
            <person name="Howarth C."/>
            <person name="Imamovic A."/>
            <person name="Larimer J."/>
            <person name="McCowan C."/>
            <person name="Murphy C."/>
            <person name="Neiman D."/>
            <person name="Pearson M."/>
            <person name="Priest M."/>
            <person name="Roberts A."/>
            <person name="Saif S."/>
            <person name="Shea T."/>
            <person name="Sisk P."/>
            <person name="Sykes S."/>
            <person name="Wortman J."/>
            <person name="Nusbaum C."/>
            <person name="Birren B."/>
        </authorList>
    </citation>
    <scope>NUCLEOTIDE SEQUENCE [LARGE SCALE GENOMIC DNA]</scope>
    <source>
        <strain evidence="1 2">ANC 3862</strain>
    </source>
</reference>
<proteinExistence type="predicted"/>
<accession>N9M269</accession>